<gene>
    <name evidence="3" type="ORF">A8990_12299</name>
</gene>
<evidence type="ECO:0000256" key="1">
    <source>
        <dbReference type="PROSITE-ProRule" id="PRU00339"/>
    </source>
</evidence>
<dbReference type="SUPFAM" id="SSF48452">
    <property type="entry name" value="TPR-like"/>
    <property type="match status" value="1"/>
</dbReference>
<dbReference type="PROSITE" id="PS50005">
    <property type="entry name" value="TPR"/>
    <property type="match status" value="1"/>
</dbReference>
<dbReference type="Proteomes" id="UP000256304">
    <property type="component" value="Unassembled WGS sequence"/>
</dbReference>
<dbReference type="Gene3D" id="1.25.40.10">
    <property type="entry name" value="Tetratricopeptide repeat domain"/>
    <property type="match status" value="1"/>
</dbReference>
<organism evidence="3 4">
    <name type="scientific">Paenibacillus taihuensis</name>
    <dbReference type="NCBI Taxonomy" id="1156355"/>
    <lineage>
        <taxon>Bacteria</taxon>
        <taxon>Bacillati</taxon>
        <taxon>Bacillota</taxon>
        <taxon>Bacilli</taxon>
        <taxon>Bacillales</taxon>
        <taxon>Paenibacillaceae</taxon>
        <taxon>Paenibacillus</taxon>
    </lineage>
</organism>
<evidence type="ECO:0000313" key="4">
    <source>
        <dbReference type="Proteomes" id="UP000256304"/>
    </source>
</evidence>
<keyword evidence="1" id="KW-0802">TPR repeat</keyword>
<dbReference type="OrthoDB" id="174931at2"/>
<dbReference type="InterPro" id="IPR033396">
    <property type="entry name" value="DUF5107"/>
</dbReference>
<dbReference type="SMART" id="SM00028">
    <property type="entry name" value="TPR"/>
    <property type="match status" value="2"/>
</dbReference>
<name>A0A3D9RTX3_9BACL</name>
<comment type="caution">
    <text evidence="3">The sequence shown here is derived from an EMBL/GenBank/DDBJ whole genome shotgun (WGS) entry which is preliminary data.</text>
</comment>
<dbReference type="InterPro" id="IPR011990">
    <property type="entry name" value="TPR-like_helical_dom_sf"/>
</dbReference>
<evidence type="ECO:0000259" key="2">
    <source>
        <dbReference type="Pfam" id="PF17128"/>
    </source>
</evidence>
<dbReference type="EMBL" id="QTTN01000022">
    <property type="protein sequence ID" value="REE80145.1"/>
    <property type="molecule type" value="Genomic_DNA"/>
</dbReference>
<feature type="repeat" description="TPR" evidence="1">
    <location>
        <begin position="538"/>
        <end position="571"/>
    </location>
</feature>
<dbReference type="Pfam" id="PF17128">
    <property type="entry name" value="DUF5107"/>
    <property type="match status" value="1"/>
</dbReference>
<dbReference type="InterPro" id="IPR019734">
    <property type="entry name" value="TPR_rpt"/>
</dbReference>
<dbReference type="RefSeq" id="WP_116190501.1">
    <property type="nucleotide sequence ID" value="NZ_QTTN01000022.1"/>
</dbReference>
<proteinExistence type="predicted"/>
<accession>A0A3D9RTX3</accession>
<keyword evidence="4" id="KW-1185">Reference proteome</keyword>
<reference evidence="3 4" key="1">
    <citation type="submission" date="2018-08" db="EMBL/GenBank/DDBJ databases">
        <title>Genomic Encyclopedia of Type Strains, Phase III (KMG-III): the genomes of soil and plant-associated and newly described type strains.</title>
        <authorList>
            <person name="Whitman W."/>
        </authorList>
    </citation>
    <scope>NUCLEOTIDE SEQUENCE [LARGE SCALE GENOMIC DNA]</scope>
    <source>
        <strain evidence="3 4">CGMCC 1.10966</strain>
    </source>
</reference>
<sequence length="689" mass="78411">MKVTTEGLRIEGAKLEGENPLPMFRNSQRHREVTDNGSLTPEHKLHMGENTGERYLPYRIQDRYSRKRETIELKTIVLENDKLRAVFLPEYGGRLYSLQEKSSGRELLYRNPVFQPANLAILNAWFSGGIEWNIGHLGHTFTTCSPVHAAKLGDDEGNEFLRIYEYERCKNLFWHIDFHLPPGAEQLGVYVRIVNDQDAAVPMYWWTNTAVPETERARVFSGTGEVIYIDPTQKGYGADRLPYLPAVPEADVSYPMAFPYASEYFFQTPVSERSPWEAVAYKDGHLFYERSTSMLRYRKMFCWGAHVGGRRWCDFLAKPGEGYYIEVQAGLAPTQLHGIEMPADSEWEFTQLIGGLDGADLQQVYQESWEEARSYVEGRIADALSEEDVYAAHEKYRALAGKVPEEMLHAGSGWGALERVRRAHEGGRGDGRVREIPRGFIFADATLGVQQQPWLALLREGELLAHHVDEVPASWMIQDEWMDMLSASVRRSSLGGGAGESSPTWNAYLHYGVMLYEQRRESEAIEAWEASVSLAPSAWAYRNLAVAMRQQGNFERALSYYEQAYAVADAFPDRAFVEEYLGLLIQHKEFERAWGIYESLPPAFYASDRIQIIVGAAALELGHDAFMEKLFATEFAVIREGETLIIELWYAYNAKKLAVQQGVELTKERIEEAKVLFPPPSPIDFRTIG</sequence>
<protein>
    <submittedName>
        <fullName evidence="3">Uncharacterized protein DUF5107</fullName>
    </submittedName>
</protein>
<evidence type="ECO:0000313" key="3">
    <source>
        <dbReference type="EMBL" id="REE80145.1"/>
    </source>
</evidence>
<feature type="domain" description="DUF5107" evidence="2">
    <location>
        <begin position="55"/>
        <end position="215"/>
    </location>
</feature>
<dbReference type="Pfam" id="PF13424">
    <property type="entry name" value="TPR_12"/>
    <property type="match status" value="1"/>
</dbReference>
<dbReference type="AlphaFoldDB" id="A0A3D9RTX3"/>